<keyword evidence="7 9" id="KW-0472">Membrane</keyword>
<evidence type="ECO:0000256" key="2">
    <source>
        <dbReference type="ARBA" id="ARBA00022448"/>
    </source>
</evidence>
<proteinExistence type="inferred from homology"/>
<evidence type="ECO:0000256" key="9">
    <source>
        <dbReference type="SAM" id="Phobius"/>
    </source>
</evidence>
<feature type="transmembrane region" description="Helical" evidence="9">
    <location>
        <begin position="238"/>
        <end position="269"/>
    </location>
</feature>
<dbReference type="OrthoDB" id="445589at2"/>
<dbReference type="AlphaFoldDB" id="A0A2S9YR98"/>
<protein>
    <submittedName>
        <fullName evidence="10">Bestrophin, RFP-TM, chloride channel</fullName>
    </submittedName>
</protein>
<evidence type="ECO:0000256" key="5">
    <source>
        <dbReference type="ARBA" id="ARBA00022989"/>
    </source>
</evidence>
<evidence type="ECO:0000256" key="4">
    <source>
        <dbReference type="ARBA" id="ARBA00022692"/>
    </source>
</evidence>
<organism evidence="10 11">
    <name type="scientific">Enhygromyxa salina</name>
    <dbReference type="NCBI Taxonomy" id="215803"/>
    <lineage>
        <taxon>Bacteria</taxon>
        <taxon>Pseudomonadati</taxon>
        <taxon>Myxococcota</taxon>
        <taxon>Polyangia</taxon>
        <taxon>Nannocystales</taxon>
        <taxon>Nannocystaceae</taxon>
        <taxon>Enhygromyxa</taxon>
    </lineage>
</organism>
<keyword evidence="4 9" id="KW-0812">Transmembrane</keyword>
<keyword evidence="2" id="KW-0813">Transport</keyword>
<keyword evidence="6" id="KW-0406">Ion transport</keyword>
<dbReference type="InterPro" id="IPR044669">
    <property type="entry name" value="YneE/VCCN1/2-like"/>
</dbReference>
<comment type="subcellular location">
    <subcellularLocation>
        <location evidence="1">Cell membrane</location>
        <topology evidence="1">Multi-pass membrane protein</topology>
    </subcellularLocation>
</comment>
<dbReference type="EMBL" id="PVNL01000051">
    <property type="protein sequence ID" value="PRQ07621.1"/>
    <property type="molecule type" value="Genomic_DNA"/>
</dbReference>
<evidence type="ECO:0000256" key="3">
    <source>
        <dbReference type="ARBA" id="ARBA00022475"/>
    </source>
</evidence>
<sequence length="323" mass="35655">MILIDRRAWLRQLLLIRGTSLVWTWKRVSLATGVATIATVLHQLHGGSSAIDLSPLPFTLIGLALSIFLGFRNNTSYDRFWEGRKLWGSLVNVARSFTRQLLTLVGPRMVDANCDHRAGVGEAAEMQAVRHALVHALIAYVHALRHHLRDEDGLEQLHGLLPPELLASLASEHNRPVAITQWIGDQLRGLYDRGWIHAHHLTVLEASLTEITAVQGACERIKSTPIPASYTVLIHRIVVLYCVGLPFGILSTVGTMTPVVVAIVAYAFYGLDAVGTEIEDPFGLDPNDLPLSALSRMIEVNLRQRLGEQELPPLLEPVDGILQ</sequence>
<feature type="transmembrane region" description="Helical" evidence="9">
    <location>
        <begin position="53"/>
        <end position="71"/>
    </location>
</feature>
<evidence type="ECO:0000256" key="1">
    <source>
        <dbReference type="ARBA" id="ARBA00004651"/>
    </source>
</evidence>
<keyword evidence="3" id="KW-1003">Cell membrane</keyword>
<dbReference type="GO" id="GO:0005254">
    <property type="term" value="F:chloride channel activity"/>
    <property type="evidence" value="ECO:0007669"/>
    <property type="project" value="InterPro"/>
</dbReference>
<dbReference type="PANTHER" id="PTHR33281:SF19">
    <property type="entry name" value="VOLTAGE-DEPENDENT ANION CHANNEL-FORMING PROTEIN YNEE"/>
    <property type="match status" value="1"/>
</dbReference>
<gene>
    <name evidence="10" type="ORF">ENSA7_26110</name>
</gene>
<dbReference type="PANTHER" id="PTHR33281">
    <property type="entry name" value="UPF0187 PROTEIN YNEE"/>
    <property type="match status" value="1"/>
</dbReference>
<dbReference type="Proteomes" id="UP000238823">
    <property type="component" value="Unassembled WGS sequence"/>
</dbReference>
<keyword evidence="5 9" id="KW-1133">Transmembrane helix</keyword>
<evidence type="ECO:0000256" key="7">
    <source>
        <dbReference type="ARBA" id="ARBA00023136"/>
    </source>
</evidence>
<feature type="transmembrane region" description="Helical" evidence="9">
    <location>
        <begin position="21"/>
        <end position="41"/>
    </location>
</feature>
<evidence type="ECO:0000256" key="6">
    <source>
        <dbReference type="ARBA" id="ARBA00023065"/>
    </source>
</evidence>
<comment type="caution">
    <text evidence="10">The sequence shown here is derived from an EMBL/GenBank/DDBJ whole genome shotgun (WGS) entry which is preliminary data.</text>
</comment>
<dbReference type="GO" id="GO:0005886">
    <property type="term" value="C:plasma membrane"/>
    <property type="evidence" value="ECO:0007669"/>
    <property type="project" value="UniProtKB-SubCell"/>
</dbReference>
<reference evidence="10 11" key="1">
    <citation type="submission" date="2018-03" db="EMBL/GenBank/DDBJ databases">
        <title>Draft Genome Sequences of the Obligatory Marine Myxobacteria Enhygromyxa salina SWB007.</title>
        <authorList>
            <person name="Poehlein A."/>
            <person name="Moghaddam J.A."/>
            <person name="Harms H."/>
            <person name="Alanjari M."/>
            <person name="Koenig G.M."/>
            <person name="Daniel R."/>
            <person name="Schaeberle T.F."/>
        </authorList>
    </citation>
    <scope>NUCLEOTIDE SEQUENCE [LARGE SCALE GENOMIC DNA]</scope>
    <source>
        <strain evidence="10 11">SWB007</strain>
    </source>
</reference>
<dbReference type="Pfam" id="PF25539">
    <property type="entry name" value="Bestrophin_2"/>
    <property type="match status" value="1"/>
</dbReference>
<dbReference type="RefSeq" id="WP_106089632.1">
    <property type="nucleotide sequence ID" value="NZ_PVNL01000051.1"/>
</dbReference>
<comment type="similarity">
    <text evidence="8">Belongs to the anion channel-forming bestrophin (TC 1.A.46) family.</text>
</comment>
<evidence type="ECO:0000313" key="11">
    <source>
        <dbReference type="Proteomes" id="UP000238823"/>
    </source>
</evidence>
<evidence type="ECO:0000256" key="8">
    <source>
        <dbReference type="ARBA" id="ARBA00034708"/>
    </source>
</evidence>
<accession>A0A2S9YR98</accession>
<evidence type="ECO:0000313" key="10">
    <source>
        <dbReference type="EMBL" id="PRQ07621.1"/>
    </source>
</evidence>
<name>A0A2S9YR98_9BACT</name>